<name>A0A8H5LZV2_9AGAR</name>
<keyword evidence="3" id="KW-1185">Reference proteome</keyword>
<evidence type="ECO:0000256" key="1">
    <source>
        <dbReference type="SAM" id="MobiDB-lite"/>
    </source>
</evidence>
<sequence>MTQAPVLLPPSRPSPALSNRRPRLECLLEESQWRTLKADVDAHADHHTALPAGAQAWLRIRTHTHSHSHQGEYHPASPISFIRAVFQSHPVSAVVTPSFLPQQAHRRP</sequence>
<protein>
    <submittedName>
        <fullName evidence="2">Uncharacterized protein</fullName>
    </submittedName>
</protein>
<evidence type="ECO:0000313" key="3">
    <source>
        <dbReference type="Proteomes" id="UP000565441"/>
    </source>
</evidence>
<feature type="region of interest" description="Disordered" evidence="1">
    <location>
        <begin position="1"/>
        <end position="21"/>
    </location>
</feature>
<reference evidence="2 3" key="1">
    <citation type="journal article" date="2020" name="ISME J.">
        <title>Uncovering the hidden diversity of litter-decomposition mechanisms in mushroom-forming fungi.</title>
        <authorList>
            <person name="Floudas D."/>
            <person name="Bentzer J."/>
            <person name="Ahren D."/>
            <person name="Johansson T."/>
            <person name="Persson P."/>
            <person name="Tunlid A."/>
        </authorList>
    </citation>
    <scope>NUCLEOTIDE SEQUENCE [LARGE SCALE GENOMIC DNA]</scope>
    <source>
        <strain evidence="2 3">CBS 661.87</strain>
    </source>
</reference>
<proteinExistence type="predicted"/>
<accession>A0A8H5LZV2</accession>
<organism evidence="2 3">
    <name type="scientific">Tricholomella constricta</name>
    <dbReference type="NCBI Taxonomy" id="117010"/>
    <lineage>
        <taxon>Eukaryota</taxon>
        <taxon>Fungi</taxon>
        <taxon>Dikarya</taxon>
        <taxon>Basidiomycota</taxon>
        <taxon>Agaricomycotina</taxon>
        <taxon>Agaricomycetes</taxon>
        <taxon>Agaricomycetidae</taxon>
        <taxon>Agaricales</taxon>
        <taxon>Tricholomatineae</taxon>
        <taxon>Lyophyllaceae</taxon>
        <taxon>Tricholomella</taxon>
    </lineage>
</organism>
<dbReference type="AlphaFoldDB" id="A0A8H5LZV2"/>
<dbReference type="EMBL" id="JAACJP010000032">
    <property type="protein sequence ID" value="KAF5375653.1"/>
    <property type="molecule type" value="Genomic_DNA"/>
</dbReference>
<evidence type="ECO:0000313" key="2">
    <source>
        <dbReference type="EMBL" id="KAF5375653.1"/>
    </source>
</evidence>
<gene>
    <name evidence="2" type="ORF">D9615_009377</name>
</gene>
<comment type="caution">
    <text evidence="2">The sequence shown here is derived from an EMBL/GenBank/DDBJ whole genome shotgun (WGS) entry which is preliminary data.</text>
</comment>
<dbReference type="Proteomes" id="UP000565441">
    <property type="component" value="Unassembled WGS sequence"/>
</dbReference>